<dbReference type="AlphaFoldDB" id="A0A3B1BSB4"/>
<dbReference type="NCBIfam" id="NF006873">
    <property type="entry name" value="PRK09369.1"/>
    <property type="match status" value="1"/>
</dbReference>
<dbReference type="GO" id="GO:0071555">
    <property type="term" value="P:cell wall organization"/>
    <property type="evidence" value="ECO:0007669"/>
    <property type="project" value="UniProtKB-KW"/>
</dbReference>
<dbReference type="Gene3D" id="3.65.10.10">
    <property type="entry name" value="Enolpyruvate transferase domain"/>
    <property type="match status" value="2"/>
</dbReference>
<evidence type="ECO:0000256" key="5">
    <source>
        <dbReference type="ARBA" id="ARBA00022679"/>
    </source>
</evidence>
<evidence type="ECO:0000256" key="8">
    <source>
        <dbReference type="ARBA" id="ARBA00023306"/>
    </source>
</evidence>
<dbReference type="InterPro" id="IPR001986">
    <property type="entry name" value="Enolpyruvate_Tfrase_dom"/>
</dbReference>
<comment type="similarity">
    <text evidence="10">Belongs to the EPSP synthase family. MurA subfamily.</text>
</comment>
<evidence type="ECO:0000256" key="3">
    <source>
        <dbReference type="ARBA" id="ARBA00022490"/>
    </source>
</evidence>
<dbReference type="GO" id="GO:0005737">
    <property type="term" value="C:cytoplasm"/>
    <property type="evidence" value="ECO:0007669"/>
    <property type="project" value="UniProtKB-SubCell"/>
</dbReference>
<sequence length="423" mass="44782">MDRVVIEGGARLQGEVKVSGAKNAALPIFTATLLAEGEYELSNIPDLQDIRTIAMLIEKLGARVTRTGESTYTINSENVSNHQAPYDLVRTMRASCLVLGPLTARLGRARVSLPGGCAIGERPIDQHLKGLSAMGADIKIDHGYVDVKVDGRFKGVTILMDVITVTGTMNLMMAATLADGLTVIKNAAKEPEVVALARFLNDMGAKIDGAGSDTVCIEGVRQLHSANARIIPDRIEAGTYMVAAGITGGDVTITGIDPELVRSLSDKLSQSGCVISELETGVQVQSPGSIRPVDVTTAEYPGFPTDMQAQIMALMTLADGASIITESIFENRFMHVGELRRMGADISISGATATVRGVANLSGAPLMATDLRASASLILAGLAAKGKTTVSRIYHLDRGYEHIEAKLKRIGASIRREKAGKAR</sequence>
<dbReference type="EMBL" id="UOGB01000189">
    <property type="protein sequence ID" value="VAX20819.1"/>
    <property type="molecule type" value="Genomic_DNA"/>
</dbReference>
<evidence type="ECO:0000256" key="14">
    <source>
        <dbReference type="ARBA" id="ARBA00042842"/>
    </source>
</evidence>
<dbReference type="PANTHER" id="PTHR43783:SF1">
    <property type="entry name" value="UDP-N-ACETYLGLUCOSAMINE 1-CARBOXYVINYLTRANSFERASE"/>
    <property type="match status" value="1"/>
</dbReference>
<organism evidence="17">
    <name type="scientific">hydrothermal vent metagenome</name>
    <dbReference type="NCBI Taxonomy" id="652676"/>
    <lineage>
        <taxon>unclassified sequences</taxon>
        <taxon>metagenomes</taxon>
        <taxon>ecological metagenomes</taxon>
    </lineage>
</organism>
<dbReference type="GO" id="GO:0051301">
    <property type="term" value="P:cell division"/>
    <property type="evidence" value="ECO:0007669"/>
    <property type="project" value="UniProtKB-KW"/>
</dbReference>
<evidence type="ECO:0000256" key="15">
    <source>
        <dbReference type="ARBA" id="ARBA00047527"/>
    </source>
</evidence>
<evidence type="ECO:0000256" key="4">
    <source>
        <dbReference type="ARBA" id="ARBA00022618"/>
    </source>
</evidence>
<proteinExistence type="inferred from homology"/>
<evidence type="ECO:0000256" key="6">
    <source>
        <dbReference type="ARBA" id="ARBA00022960"/>
    </source>
</evidence>
<keyword evidence="5 17" id="KW-0808">Transferase</keyword>
<dbReference type="InterPro" id="IPR050068">
    <property type="entry name" value="MurA_subfamily"/>
</dbReference>
<keyword evidence="3" id="KW-0963">Cytoplasm</keyword>
<evidence type="ECO:0000256" key="9">
    <source>
        <dbReference type="ARBA" id="ARBA00023316"/>
    </source>
</evidence>
<dbReference type="GO" id="GO:0008360">
    <property type="term" value="P:regulation of cell shape"/>
    <property type="evidence" value="ECO:0007669"/>
    <property type="project" value="UniProtKB-KW"/>
</dbReference>
<keyword evidence="4" id="KW-0132">Cell division</keyword>
<keyword evidence="6" id="KW-0133">Cell shape</keyword>
<evidence type="ECO:0000256" key="7">
    <source>
        <dbReference type="ARBA" id="ARBA00022984"/>
    </source>
</evidence>
<dbReference type="Pfam" id="PF00275">
    <property type="entry name" value="EPSP_synthase"/>
    <property type="match status" value="1"/>
</dbReference>
<evidence type="ECO:0000256" key="13">
    <source>
        <dbReference type="ARBA" id="ARBA00042443"/>
    </source>
</evidence>
<keyword evidence="8" id="KW-0131">Cell cycle</keyword>
<protein>
    <recommendedName>
        <fullName evidence="12">UDP-N-acetylglucosamine 1-carboxyvinyltransferase</fullName>
        <ecNumber evidence="11">2.5.1.7</ecNumber>
    </recommendedName>
    <alternativeName>
        <fullName evidence="13">Enoylpyruvate transferase</fullName>
    </alternativeName>
    <alternativeName>
        <fullName evidence="14">UDP-N-acetylglucosamine enolpyruvyl transferase</fullName>
    </alternativeName>
</protein>
<evidence type="ECO:0000259" key="16">
    <source>
        <dbReference type="Pfam" id="PF00275"/>
    </source>
</evidence>
<accession>A0A3B1BSB4</accession>
<evidence type="ECO:0000256" key="10">
    <source>
        <dbReference type="ARBA" id="ARBA00038367"/>
    </source>
</evidence>
<dbReference type="CDD" id="cd01555">
    <property type="entry name" value="UdpNAET"/>
    <property type="match status" value="1"/>
</dbReference>
<dbReference type="InterPro" id="IPR013792">
    <property type="entry name" value="RNA3'P_cycl/enolpyr_Trfase_a/b"/>
</dbReference>
<dbReference type="PANTHER" id="PTHR43783">
    <property type="entry name" value="UDP-N-ACETYLGLUCOSAMINE 1-CARBOXYVINYLTRANSFERASE"/>
    <property type="match status" value="1"/>
</dbReference>
<name>A0A3B1BSB4_9ZZZZ</name>
<dbReference type="EC" id="2.5.1.7" evidence="11"/>
<evidence type="ECO:0000256" key="1">
    <source>
        <dbReference type="ARBA" id="ARBA00004496"/>
    </source>
</evidence>
<reference evidence="17" key="1">
    <citation type="submission" date="2018-06" db="EMBL/GenBank/DDBJ databases">
        <authorList>
            <person name="Zhirakovskaya E."/>
        </authorList>
    </citation>
    <scope>NUCLEOTIDE SEQUENCE</scope>
</reference>
<comment type="catalytic activity">
    <reaction evidence="15">
        <text>phosphoenolpyruvate + UDP-N-acetyl-alpha-D-glucosamine = UDP-N-acetyl-3-O-(1-carboxyvinyl)-alpha-D-glucosamine + phosphate</text>
        <dbReference type="Rhea" id="RHEA:18681"/>
        <dbReference type="ChEBI" id="CHEBI:43474"/>
        <dbReference type="ChEBI" id="CHEBI:57705"/>
        <dbReference type="ChEBI" id="CHEBI:58702"/>
        <dbReference type="ChEBI" id="CHEBI:68483"/>
        <dbReference type="EC" id="2.5.1.7"/>
    </reaction>
</comment>
<evidence type="ECO:0000256" key="12">
    <source>
        <dbReference type="ARBA" id="ARBA00039754"/>
    </source>
</evidence>
<gene>
    <name evidence="17" type="ORF">MNBD_NITROSPINAE03-1430</name>
</gene>
<keyword evidence="9" id="KW-0961">Cell wall biogenesis/degradation</keyword>
<dbReference type="FunFam" id="3.65.10.10:FF:000001">
    <property type="entry name" value="UDP-N-acetylglucosamine 1-carboxyvinyltransferase"/>
    <property type="match status" value="1"/>
</dbReference>
<dbReference type="InterPro" id="IPR005750">
    <property type="entry name" value="UDP_GlcNAc_COvinyl_MurA"/>
</dbReference>
<dbReference type="SUPFAM" id="SSF55205">
    <property type="entry name" value="EPT/RTPC-like"/>
    <property type="match status" value="1"/>
</dbReference>
<dbReference type="GO" id="GO:0009252">
    <property type="term" value="P:peptidoglycan biosynthetic process"/>
    <property type="evidence" value="ECO:0007669"/>
    <property type="project" value="UniProtKB-KW"/>
</dbReference>
<dbReference type="GO" id="GO:0008760">
    <property type="term" value="F:UDP-N-acetylglucosamine 1-carboxyvinyltransferase activity"/>
    <property type="evidence" value="ECO:0007669"/>
    <property type="project" value="UniProtKB-EC"/>
</dbReference>
<evidence type="ECO:0000256" key="11">
    <source>
        <dbReference type="ARBA" id="ARBA00039108"/>
    </source>
</evidence>
<dbReference type="GO" id="GO:0019277">
    <property type="term" value="P:UDP-N-acetylgalactosamine biosynthetic process"/>
    <property type="evidence" value="ECO:0007669"/>
    <property type="project" value="InterPro"/>
</dbReference>
<comment type="pathway">
    <text evidence="2">Cell wall biogenesis; peptidoglycan biosynthesis.</text>
</comment>
<dbReference type="InterPro" id="IPR036968">
    <property type="entry name" value="Enolpyruvate_Tfrase_sf"/>
</dbReference>
<evidence type="ECO:0000256" key="2">
    <source>
        <dbReference type="ARBA" id="ARBA00004752"/>
    </source>
</evidence>
<evidence type="ECO:0000313" key="17">
    <source>
        <dbReference type="EMBL" id="VAX20819.1"/>
    </source>
</evidence>
<dbReference type="NCBIfam" id="TIGR01072">
    <property type="entry name" value="murA"/>
    <property type="match status" value="1"/>
</dbReference>
<keyword evidence="7" id="KW-0573">Peptidoglycan synthesis</keyword>
<dbReference type="HAMAP" id="MF_00111">
    <property type="entry name" value="MurA"/>
    <property type="match status" value="1"/>
</dbReference>
<comment type="subcellular location">
    <subcellularLocation>
        <location evidence="1">Cytoplasm</location>
    </subcellularLocation>
</comment>
<feature type="domain" description="Enolpyruvate transferase" evidence="16">
    <location>
        <begin position="7"/>
        <end position="407"/>
    </location>
</feature>